<name>A0A0C2Y3V1_HEBCY</name>
<reference evidence="1 2" key="1">
    <citation type="submission" date="2014-04" db="EMBL/GenBank/DDBJ databases">
        <authorList>
            <consortium name="DOE Joint Genome Institute"/>
            <person name="Kuo A."/>
            <person name="Gay G."/>
            <person name="Dore J."/>
            <person name="Kohler A."/>
            <person name="Nagy L.G."/>
            <person name="Floudas D."/>
            <person name="Copeland A."/>
            <person name="Barry K.W."/>
            <person name="Cichocki N."/>
            <person name="Veneault-Fourrey C."/>
            <person name="LaButti K."/>
            <person name="Lindquist E.A."/>
            <person name="Lipzen A."/>
            <person name="Lundell T."/>
            <person name="Morin E."/>
            <person name="Murat C."/>
            <person name="Sun H."/>
            <person name="Tunlid A."/>
            <person name="Henrissat B."/>
            <person name="Grigoriev I.V."/>
            <person name="Hibbett D.S."/>
            <person name="Martin F."/>
            <person name="Nordberg H.P."/>
            <person name="Cantor M.N."/>
            <person name="Hua S.X."/>
        </authorList>
    </citation>
    <scope>NUCLEOTIDE SEQUENCE [LARGE SCALE GENOMIC DNA]</scope>
    <source>
        <strain evidence="2">h7</strain>
    </source>
</reference>
<organism evidence="1 2">
    <name type="scientific">Hebeloma cylindrosporum</name>
    <dbReference type="NCBI Taxonomy" id="76867"/>
    <lineage>
        <taxon>Eukaryota</taxon>
        <taxon>Fungi</taxon>
        <taxon>Dikarya</taxon>
        <taxon>Basidiomycota</taxon>
        <taxon>Agaricomycotina</taxon>
        <taxon>Agaricomycetes</taxon>
        <taxon>Agaricomycetidae</taxon>
        <taxon>Agaricales</taxon>
        <taxon>Agaricineae</taxon>
        <taxon>Hymenogastraceae</taxon>
        <taxon>Hebeloma</taxon>
    </lineage>
</organism>
<protein>
    <submittedName>
        <fullName evidence="1">Uncharacterized protein</fullName>
    </submittedName>
</protein>
<proteinExistence type="predicted"/>
<dbReference type="AlphaFoldDB" id="A0A0C2Y3V1"/>
<sequence length="62" mass="6914">MDDSDVRYITAGSDITARHFIPLARASPQFSVLQSYRNRSSQCILNRNGAGSLRSVTVNVYH</sequence>
<accession>A0A0C2Y3V1</accession>
<evidence type="ECO:0000313" key="2">
    <source>
        <dbReference type="Proteomes" id="UP000053424"/>
    </source>
</evidence>
<evidence type="ECO:0000313" key="1">
    <source>
        <dbReference type="EMBL" id="KIM44513.1"/>
    </source>
</evidence>
<reference evidence="2" key="2">
    <citation type="submission" date="2015-01" db="EMBL/GenBank/DDBJ databases">
        <title>Evolutionary Origins and Diversification of the Mycorrhizal Mutualists.</title>
        <authorList>
            <consortium name="DOE Joint Genome Institute"/>
            <consortium name="Mycorrhizal Genomics Consortium"/>
            <person name="Kohler A."/>
            <person name="Kuo A."/>
            <person name="Nagy L.G."/>
            <person name="Floudas D."/>
            <person name="Copeland A."/>
            <person name="Barry K.W."/>
            <person name="Cichocki N."/>
            <person name="Veneault-Fourrey C."/>
            <person name="LaButti K."/>
            <person name="Lindquist E.A."/>
            <person name="Lipzen A."/>
            <person name="Lundell T."/>
            <person name="Morin E."/>
            <person name="Murat C."/>
            <person name="Riley R."/>
            <person name="Ohm R."/>
            <person name="Sun H."/>
            <person name="Tunlid A."/>
            <person name="Henrissat B."/>
            <person name="Grigoriev I.V."/>
            <person name="Hibbett D.S."/>
            <person name="Martin F."/>
        </authorList>
    </citation>
    <scope>NUCLEOTIDE SEQUENCE [LARGE SCALE GENOMIC DNA]</scope>
    <source>
        <strain evidence="2">h7</strain>
    </source>
</reference>
<dbReference type="EMBL" id="KN831773">
    <property type="protein sequence ID" value="KIM44513.1"/>
    <property type="molecule type" value="Genomic_DNA"/>
</dbReference>
<gene>
    <name evidence="1" type="ORF">M413DRAFT_442481</name>
</gene>
<dbReference type="Proteomes" id="UP000053424">
    <property type="component" value="Unassembled WGS sequence"/>
</dbReference>
<dbReference type="HOGENOM" id="CLU_2904433_0_0_1"/>
<keyword evidence="2" id="KW-1185">Reference proteome</keyword>